<evidence type="ECO:0000256" key="10">
    <source>
        <dbReference type="ARBA" id="ARBA00022984"/>
    </source>
</evidence>
<dbReference type="Gene3D" id="2.60.410.10">
    <property type="entry name" value="D-Ala-D-Ala carboxypeptidase, C-terminal domain"/>
    <property type="match status" value="1"/>
</dbReference>
<feature type="signal peptide" evidence="14">
    <location>
        <begin position="1"/>
        <end position="30"/>
    </location>
</feature>
<comment type="caution">
    <text evidence="16">The sequence shown here is derived from an EMBL/GenBank/DDBJ whole genome shotgun (WGS) entry which is preliminary data.</text>
</comment>
<dbReference type="GO" id="GO:0004180">
    <property type="term" value="F:carboxypeptidase activity"/>
    <property type="evidence" value="ECO:0007669"/>
    <property type="project" value="UniProtKB-KW"/>
</dbReference>
<dbReference type="InterPro" id="IPR015956">
    <property type="entry name" value="Peniciliin-bd_prot_C_sf"/>
</dbReference>
<name>A0ABS3FAH2_9PROT</name>
<comment type="catalytic activity">
    <reaction evidence="12">
        <text>Preferential cleavage: (Ac)2-L-Lys-D-Ala-|-D-Ala. Also transpeptidation of peptidyl-alanyl moieties that are N-acyl substituents of D-alanine.</text>
        <dbReference type="EC" id="3.4.16.4"/>
    </reaction>
</comment>
<evidence type="ECO:0000256" key="1">
    <source>
        <dbReference type="ARBA" id="ARBA00003217"/>
    </source>
</evidence>
<dbReference type="InterPro" id="IPR037167">
    <property type="entry name" value="Peptidase_S11_C_sf"/>
</dbReference>
<dbReference type="PRINTS" id="PR00725">
    <property type="entry name" value="DADACBPTASE1"/>
</dbReference>
<keyword evidence="11" id="KW-0961">Cell wall biogenesis/degradation</keyword>
<dbReference type="EC" id="3.4.16.4" evidence="4"/>
<dbReference type="InterPro" id="IPR001967">
    <property type="entry name" value="Peptidase_S11_N"/>
</dbReference>
<evidence type="ECO:0000256" key="3">
    <source>
        <dbReference type="ARBA" id="ARBA00007164"/>
    </source>
</evidence>
<accession>A0ABS3FAH2</accession>
<dbReference type="SUPFAM" id="SSF56601">
    <property type="entry name" value="beta-lactamase/transpeptidase-like"/>
    <property type="match status" value="1"/>
</dbReference>
<evidence type="ECO:0000256" key="6">
    <source>
        <dbReference type="ARBA" id="ARBA00022670"/>
    </source>
</evidence>
<dbReference type="Pfam" id="PF07943">
    <property type="entry name" value="PBP5_C"/>
    <property type="match status" value="1"/>
</dbReference>
<evidence type="ECO:0000256" key="7">
    <source>
        <dbReference type="ARBA" id="ARBA00022729"/>
    </source>
</evidence>
<dbReference type="InterPro" id="IPR012907">
    <property type="entry name" value="Peptidase_S11_C"/>
</dbReference>
<dbReference type="InterPro" id="IPR018044">
    <property type="entry name" value="Peptidase_S11"/>
</dbReference>
<dbReference type="InterPro" id="IPR012338">
    <property type="entry name" value="Beta-lactam/transpept-like"/>
</dbReference>
<evidence type="ECO:0000256" key="9">
    <source>
        <dbReference type="ARBA" id="ARBA00022960"/>
    </source>
</evidence>
<gene>
    <name evidence="16" type="ORF">J0X12_15080</name>
</gene>
<comment type="pathway">
    <text evidence="2">Cell wall biogenesis; peptidoglycan biosynthesis.</text>
</comment>
<dbReference type="PANTHER" id="PTHR21581:SF6">
    <property type="entry name" value="TRAFFICKING PROTEIN PARTICLE COMPLEX SUBUNIT 12"/>
    <property type="match status" value="1"/>
</dbReference>
<evidence type="ECO:0000313" key="16">
    <source>
        <dbReference type="EMBL" id="MBO0334947.1"/>
    </source>
</evidence>
<dbReference type="Pfam" id="PF00768">
    <property type="entry name" value="Peptidase_S11"/>
    <property type="match status" value="1"/>
</dbReference>
<feature type="chain" id="PRO_5046975920" description="serine-type D-Ala-D-Ala carboxypeptidase" evidence="14">
    <location>
        <begin position="31"/>
        <end position="387"/>
    </location>
</feature>
<keyword evidence="8" id="KW-0378">Hydrolase</keyword>
<keyword evidence="17" id="KW-1185">Reference proteome</keyword>
<sequence>MSAMTHKTSPTGLFSALCFCLTLFAGGAAAQSIETPAREAFVYDMNTGTVLLEKNADELMSPASMSKLMTVTMVFERLKEGSLKMDDTLPVSEKAWKKGGSKMFVEVDTRVAVGDLLRGIIVQSGNDACIVVAEGLGGSEEGFADAMTTRARELGLEKSTFRNATGWPDPDHKMTARELGLLAKHIIQDFPEYYPIFAEKDFTFSEIKQGNRNPLLYKNNGADGLKTGHTEESGYGLVGSSERDGRRIILVVNGLDNAKERSRESERLMEWAFREFNNYALFKAGDVVDNARVWLGSKDLVPLTLESDLTVTLNRAARKSMTVKVVYNEPIPAPIIKGTPVAQLVVEGPEMDTVTVPLIAMEDITRPGPLKRLTSAVEYLVFGPSAN</sequence>
<evidence type="ECO:0000259" key="15">
    <source>
        <dbReference type="SMART" id="SM00936"/>
    </source>
</evidence>
<evidence type="ECO:0000256" key="2">
    <source>
        <dbReference type="ARBA" id="ARBA00004752"/>
    </source>
</evidence>
<evidence type="ECO:0000256" key="11">
    <source>
        <dbReference type="ARBA" id="ARBA00023316"/>
    </source>
</evidence>
<comment type="similarity">
    <text evidence="3 13">Belongs to the peptidase S11 family.</text>
</comment>
<dbReference type="SMART" id="SM00936">
    <property type="entry name" value="PBP5_C"/>
    <property type="match status" value="1"/>
</dbReference>
<evidence type="ECO:0000256" key="8">
    <source>
        <dbReference type="ARBA" id="ARBA00022801"/>
    </source>
</evidence>
<evidence type="ECO:0000256" key="12">
    <source>
        <dbReference type="ARBA" id="ARBA00034000"/>
    </source>
</evidence>
<keyword evidence="5 16" id="KW-0121">Carboxypeptidase</keyword>
<dbReference type="EMBL" id="JAFLNC010000005">
    <property type="protein sequence ID" value="MBO0334947.1"/>
    <property type="molecule type" value="Genomic_DNA"/>
</dbReference>
<comment type="function">
    <text evidence="1">Removes C-terminal D-alanyl residues from sugar-peptide cell wall precursors.</text>
</comment>
<protein>
    <recommendedName>
        <fullName evidence="4">serine-type D-Ala-D-Ala carboxypeptidase</fullName>
        <ecNumber evidence="4">3.4.16.4</ecNumber>
    </recommendedName>
</protein>
<dbReference type="PANTHER" id="PTHR21581">
    <property type="entry name" value="D-ALANYL-D-ALANINE CARBOXYPEPTIDASE"/>
    <property type="match status" value="1"/>
</dbReference>
<evidence type="ECO:0000313" key="17">
    <source>
        <dbReference type="Proteomes" id="UP000664761"/>
    </source>
</evidence>
<evidence type="ECO:0000256" key="5">
    <source>
        <dbReference type="ARBA" id="ARBA00022645"/>
    </source>
</evidence>
<dbReference type="RefSeq" id="WP_207047263.1">
    <property type="nucleotide sequence ID" value="NZ_JAFLNC010000005.1"/>
</dbReference>
<evidence type="ECO:0000256" key="14">
    <source>
        <dbReference type="SAM" id="SignalP"/>
    </source>
</evidence>
<evidence type="ECO:0000256" key="13">
    <source>
        <dbReference type="RuleBase" id="RU004016"/>
    </source>
</evidence>
<evidence type="ECO:0000256" key="4">
    <source>
        <dbReference type="ARBA" id="ARBA00012448"/>
    </source>
</evidence>
<keyword evidence="9" id="KW-0133">Cell shape</keyword>
<reference evidence="16 17" key="1">
    <citation type="submission" date="2021-03" db="EMBL/GenBank/DDBJ databases">
        <title>Sneathiella sp. CAU 1612 isolated from Kang Won-do.</title>
        <authorList>
            <person name="Kim W."/>
        </authorList>
    </citation>
    <scope>NUCLEOTIDE SEQUENCE [LARGE SCALE GENOMIC DNA]</scope>
    <source>
        <strain evidence="16 17">CAU 1612</strain>
    </source>
</reference>
<dbReference type="Gene3D" id="3.40.710.10">
    <property type="entry name" value="DD-peptidase/beta-lactamase superfamily"/>
    <property type="match status" value="1"/>
</dbReference>
<dbReference type="SUPFAM" id="SSF69189">
    <property type="entry name" value="Penicillin-binding protein associated domain"/>
    <property type="match status" value="1"/>
</dbReference>
<feature type="domain" description="Peptidase S11 D-Ala-D-Ala carboxypeptidase A C-terminal" evidence="15">
    <location>
        <begin position="276"/>
        <end position="366"/>
    </location>
</feature>
<keyword evidence="10" id="KW-0573">Peptidoglycan synthesis</keyword>
<proteinExistence type="inferred from homology"/>
<dbReference type="Proteomes" id="UP000664761">
    <property type="component" value="Unassembled WGS sequence"/>
</dbReference>
<keyword evidence="6" id="KW-0645">Protease</keyword>
<organism evidence="16 17">
    <name type="scientific">Sneathiella sedimenti</name>
    <dbReference type="NCBI Taxonomy" id="2816034"/>
    <lineage>
        <taxon>Bacteria</taxon>
        <taxon>Pseudomonadati</taxon>
        <taxon>Pseudomonadota</taxon>
        <taxon>Alphaproteobacteria</taxon>
        <taxon>Sneathiellales</taxon>
        <taxon>Sneathiellaceae</taxon>
        <taxon>Sneathiella</taxon>
    </lineage>
</organism>
<keyword evidence="7 14" id="KW-0732">Signal</keyword>